<proteinExistence type="predicted"/>
<sequence>VAVGKYAQQSPAAGTTVKAGDTVTYQLSLGAETVSVPDVTGETESVATSALQAAGFTVNSQTAESDSVEKGYVIKQSTTGTAEKGATITITVSSGSSKVSVPDVVGKARVQQLLLLKMPDLPLTYPIHQATQLPQAM</sequence>
<reference evidence="2" key="1">
    <citation type="journal article" date="2013" name="Environ. Microbiol.">
        <title>Seasonally variable intestinal metagenomes of the red palm weevil (Rhynchophorus ferrugineus).</title>
        <authorList>
            <person name="Jia S."/>
            <person name="Zhang X."/>
            <person name="Zhang G."/>
            <person name="Yin A."/>
            <person name="Zhang S."/>
            <person name="Li F."/>
            <person name="Wang L."/>
            <person name="Zhao D."/>
            <person name="Yun Q."/>
            <person name="Tala"/>
            <person name="Wang J."/>
            <person name="Sun G."/>
            <person name="Baabdullah M."/>
            <person name="Yu X."/>
            <person name="Hu S."/>
            <person name="Al-Mssallem I.S."/>
            <person name="Yu J."/>
        </authorList>
    </citation>
    <scope>NUCLEOTIDE SEQUENCE</scope>
</reference>
<organism evidence="2">
    <name type="scientific">uncultured Rhodococcus sp</name>
    <dbReference type="NCBI Taxonomy" id="194249"/>
    <lineage>
        <taxon>Bacteria</taxon>
        <taxon>Bacillati</taxon>
        <taxon>Actinomycetota</taxon>
        <taxon>Actinomycetes</taxon>
        <taxon>Mycobacteriales</taxon>
        <taxon>Nocardiaceae</taxon>
        <taxon>Rhodococcus</taxon>
        <taxon>environmental samples</taxon>
    </lineage>
</organism>
<feature type="non-terminal residue" evidence="2">
    <location>
        <position position="1"/>
    </location>
</feature>
<dbReference type="Pfam" id="PF03793">
    <property type="entry name" value="PASTA"/>
    <property type="match status" value="1"/>
</dbReference>
<evidence type="ECO:0000259" key="1">
    <source>
        <dbReference type="PROSITE" id="PS51178"/>
    </source>
</evidence>
<dbReference type="InterPro" id="IPR005543">
    <property type="entry name" value="PASTA_dom"/>
</dbReference>
<accession>A0A060BX84</accession>
<dbReference type="SMART" id="SM00740">
    <property type="entry name" value="PASTA"/>
    <property type="match status" value="1"/>
</dbReference>
<evidence type="ECO:0000313" key="2">
    <source>
        <dbReference type="EMBL" id="AIA89023.1"/>
    </source>
</evidence>
<dbReference type="PROSITE" id="PS51178">
    <property type="entry name" value="PASTA"/>
    <property type="match status" value="1"/>
</dbReference>
<dbReference type="AlphaFoldDB" id="A0A060BX84"/>
<name>A0A060BX84_9NOCA</name>
<dbReference type="Gene3D" id="3.30.10.20">
    <property type="match status" value="1"/>
</dbReference>
<dbReference type="CDD" id="cd06577">
    <property type="entry name" value="PASTA_pknB"/>
    <property type="match status" value="1"/>
</dbReference>
<feature type="domain" description="PASTA" evidence="1">
    <location>
        <begin position="30"/>
        <end position="94"/>
    </location>
</feature>
<protein>
    <submittedName>
        <fullName evidence="2">CAZy families GT51 protein</fullName>
    </submittedName>
</protein>
<feature type="non-terminal residue" evidence="2">
    <location>
        <position position="137"/>
    </location>
</feature>
<dbReference type="EMBL" id="KF121732">
    <property type="protein sequence ID" value="AIA89023.1"/>
    <property type="molecule type" value="Genomic_DNA"/>
</dbReference>